<dbReference type="AlphaFoldDB" id="A0A6G6SEZ3"/>
<dbReference type="Proteomes" id="UP000503287">
    <property type="component" value="Chromosome"/>
</dbReference>
<evidence type="ECO:0000313" key="2">
    <source>
        <dbReference type="Proteomes" id="UP000503287"/>
    </source>
</evidence>
<name>A0A6G6SEZ3_PROVU</name>
<accession>A0A6G6SEZ3</accession>
<reference evidence="1 2" key="1">
    <citation type="submission" date="2020-01" db="EMBL/GenBank/DDBJ databases">
        <title>The genomic epidemiology of tigecycline resistance gene tet(X) variants in a swine farm in China.</title>
        <authorList>
            <person name="Peng K."/>
            <person name="Li R."/>
        </authorList>
    </citation>
    <scope>NUCLEOTIDE SEQUENCE [LARGE SCALE GENOMIC DNA]</scope>
    <source>
        <strain evidence="1 2">ZN3</strain>
    </source>
</reference>
<sequence length="51" mass="5941">MLVMLYAVYILWRRGCAVVLWRYSNTRNALRCFYSLASWLCSSATALEQCS</sequence>
<keyword evidence="2" id="KW-1185">Reference proteome</keyword>
<proteinExistence type="predicted"/>
<organism evidence="1 2">
    <name type="scientific">Proteus vulgaris</name>
    <dbReference type="NCBI Taxonomy" id="585"/>
    <lineage>
        <taxon>Bacteria</taxon>
        <taxon>Pseudomonadati</taxon>
        <taxon>Pseudomonadota</taxon>
        <taxon>Gammaproteobacteria</taxon>
        <taxon>Enterobacterales</taxon>
        <taxon>Morganellaceae</taxon>
        <taxon>Proteus</taxon>
    </lineage>
</organism>
<dbReference type="EMBL" id="CP047344">
    <property type="protein sequence ID" value="QIF93112.1"/>
    <property type="molecule type" value="Genomic_DNA"/>
</dbReference>
<gene>
    <name evidence="1" type="ORF">GTH24_04010</name>
</gene>
<dbReference type="RefSeq" id="WP_164525983.1">
    <property type="nucleotide sequence ID" value="NZ_CP047344.1"/>
</dbReference>
<protein>
    <submittedName>
        <fullName evidence="1">Uncharacterized protein</fullName>
    </submittedName>
</protein>
<evidence type="ECO:0000313" key="1">
    <source>
        <dbReference type="EMBL" id="QIF93112.1"/>
    </source>
</evidence>